<protein>
    <submittedName>
        <fullName evidence="6">Creatininase</fullName>
    </submittedName>
</protein>
<dbReference type="GO" id="GO:0046872">
    <property type="term" value="F:metal ion binding"/>
    <property type="evidence" value="ECO:0007669"/>
    <property type="project" value="UniProtKB-KW"/>
</dbReference>
<dbReference type="PANTHER" id="PTHR35005:SF1">
    <property type="entry name" value="2-AMINO-5-FORMYLAMINO-6-RIBOSYLAMINOPYRIMIDIN-4(3H)-ONE 5'-MONOPHOSPHATE DEFORMYLASE"/>
    <property type="match status" value="1"/>
</dbReference>
<accession>A0A2S0ND98</accession>
<organism evidence="6 7">
    <name type="scientific">Phreatobacter cathodiphilus</name>
    <dbReference type="NCBI Taxonomy" id="1868589"/>
    <lineage>
        <taxon>Bacteria</taxon>
        <taxon>Pseudomonadati</taxon>
        <taxon>Pseudomonadota</taxon>
        <taxon>Alphaproteobacteria</taxon>
        <taxon>Hyphomicrobiales</taxon>
        <taxon>Phreatobacteraceae</taxon>
        <taxon>Phreatobacter</taxon>
    </lineage>
</organism>
<dbReference type="InterPro" id="IPR024087">
    <property type="entry name" value="Creatininase-like_sf"/>
</dbReference>
<evidence type="ECO:0000256" key="3">
    <source>
        <dbReference type="ARBA" id="ARBA00022801"/>
    </source>
</evidence>
<dbReference type="OrthoDB" id="9801445at2"/>
<dbReference type="EMBL" id="CP027668">
    <property type="protein sequence ID" value="AVO46125.1"/>
    <property type="molecule type" value="Genomic_DNA"/>
</dbReference>
<gene>
    <name evidence="6" type="ORF">C6569_14170</name>
</gene>
<comment type="cofactor">
    <cofactor evidence="1">
        <name>Zn(2+)</name>
        <dbReference type="ChEBI" id="CHEBI:29105"/>
    </cofactor>
</comment>
<sequence>MLPRQLWGDMTTEEFRAAETGTWIAVLPLAAIEQHGPHLAVSVDTVIAEGNVQAVREILPKGLPVTFLPTVWMGKSDEHVAFPGTITISAETQIRLLTEIGDGVARAGVRKLVLANSHGGNVATMEIVARELRRRHGMFVVQCSWHRLGSPEGLFPEAEHVHGIHGGTIETSQMLHFRRDLVHMAKARDFVSAAVLMEQRYRHLRATQRISFGWMSEDLSTAGAMGNAAAATPASGREQTEFTARAFVELLQDVHAFPVEHLGTATLV</sequence>
<evidence type="ECO:0000256" key="4">
    <source>
        <dbReference type="ARBA" id="ARBA00022833"/>
    </source>
</evidence>
<evidence type="ECO:0000256" key="1">
    <source>
        <dbReference type="ARBA" id="ARBA00001947"/>
    </source>
</evidence>
<evidence type="ECO:0000256" key="5">
    <source>
        <dbReference type="ARBA" id="ARBA00024029"/>
    </source>
</evidence>
<evidence type="ECO:0000313" key="6">
    <source>
        <dbReference type="EMBL" id="AVO46125.1"/>
    </source>
</evidence>
<dbReference type="GO" id="GO:0009231">
    <property type="term" value="P:riboflavin biosynthetic process"/>
    <property type="evidence" value="ECO:0007669"/>
    <property type="project" value="TreeGrafter"/>
</dbReference>
<comment type="similarity">
    <text evidence="5">Belongs to the creatininase superfamily.</text>
</comment>
<dbReference type="AlphaFoldDB" id="A0A2S0ND98"/>
<keyword evidence="2" id="KW-0479">Metal-binding</keyword>
<dbReference type="Pfam" id="PF02633">
    <property type="entry name" value="Creatininase"/>
    <property type="match status" value="1"/>
</dbReference>
<dbReference type="Proteomes" id="UP000237889">
    <property type="component" value="Chromosome"/>
</dbReference>
<keyword evidence="4" id="KW-0862">Zinc</keyword>
<proteinExistence type="inferred from homology"/>
<dbReference type="PANTHER" id="PTHR35005">
    <property type="entry name" value="3-DEHYDRO-SCYLLO-INOSOSE HYDROLASE"/>
    <property type="match status" value="1"/>
</dbReference>
<name>A0A2S0ND98_9HYPH</name>
<dbReference type="RefSeq" id="WP_106749466.1">
    <property type="nucleotide sequence ID" value="NZ_CP027668.1"/>
</dbReference>
<evidence type="ECO:0000313" key="7">
    <source>
        <dbReference type="Proteomes" id="UP000237889"/>
    </source>
</evidence>
<keyword evidence="3" id="KW-0378">Hydrolase</keyword>
<keyword evidence="7" id="KW-1185">Reference proteome</keyword>
<evidence type="ECO:0000256" key="2">
    <source>
        <dbReference type="ARBA" id="ARBA00022723"/>
    </source>
</evidence>
<dbReference type="GO" id="GO:0016811">
    <property type="term" value="F:hydrolase activity, acting on carbon-nitrogen (but not peptide) bonds, in linear amides"/>
    <property type="evidence" value="ECO:0007669"/>
    <property type="project" value="TreeGrafter"/>
</dbReference>
<dbReference type="KEGG" id="phr:C6569_14170"/>
<dbReference type="InterPro" id="IPR003785">
    <property type="entry name" value="Creatininase/forma_Hydrolase"/>
</dbReference>
<dbReference type="SUPFAM" id="SSF102215">
    <property type="entry name" value="Creatininase"/>
    <property type="match status" value="1"/>
</dbReference>
<reference evidence="6 7" key="1">
    <citation type="submission" date="2018-03" db="EMBL/GenBank/DDBJ databases">
        <title>Genome sequencing of Phreatobacter sp.</title>
        <authorList>
            <person name="Kim S.-J."/>
            <person name="Heo J."/>
            <person name="Kwon S.-W."/>
        </authorList>
    </citation>
    <scope>NUCLEOTIDE SEQUENCE [LARGE SCALE GENOMIC DNA]</scope>
    <source>
        <strain evidence="6 7">S-12</strain>
    </source>
</reference>
<dbReference type="Gene3D" id="3.40.50.10310">
    <property type="entry name" value="Creatininase"/>
    <property type="match status" value="1"/>
</dbReference>